<reference evidence="2 3" key="1">
    <citation type="submission" date="2014-03" db="EMBL/GenBank/DDBJ databases">
        <title>Genomics of Bifidobacteria.</title>
        <authorList>
            <person name="Ventura M."/>
            <person name="Milani C."/>
            <person name="Lugli G.A."/>
        </authorList>
    </citation>
    <scope>NUCLEOTIDE SEQUENCE [LARGE SCALE GENOMIC DNA]</scope>
    <source>
        <strain evidence="2 3">LMG 11597</strain>
    </source>
</reference>
<keyword evidence="3" id="KW-1185">Reference proteome</keyword>
<comment type="caution">
    <text evidence="2">The sequence shown here is derived from an EMBL/GenBank/DDBJ whole genome shotgun (WGS) entry which is preliminary data.</text>
</comment>
<protein>
    <recommendedName>
        <fullName evidence="1">Phage-Barnase-EndoU-ColicinE5/D-RelE like nuclease 4 domain-containing protein</fullName>
    </recommendedName>
</protein>
<dbReference type="RefSeq" id="WP_152599031.1">
    <property type="nucleotide sequence ID" value="NZ_CP062939.1"/>
</dbReference>
<sequence>MPTRESAAALIHKVALLYQSNLLNRYVLFIPERSEPIETFYSARNFQHLCGYDYRRRISPEVFFEQALANTLSDASLVAKYVRNTRAKMRILPTIMHIDTKASTLIRNPVLPGLIRTDAVCIHVDALIGYRNTGAQMVPCTALQMNGMIAGQEVIIGVVKTEPTESSYTIYSKRVKAQDPKGATRRRILAALKRISDSRNVSPSLLSMVQEL</sequence>
<dbReference type="Pfam" id="PF18813">
    <property type="entry name" value="PBECR4"/>
    <property type="match status" value="1"/>
</dbReference>
<proteinExistence type="predicted"/>
<dbReference type="AlphaFoldDB" id="A0A087E5B6"/>
<name>A0A087E5B6_9BIFI</name>
<evidence type="ECO:0000259" key="1">
    <source>
        <dbReference type="Pfam" id="PF18813"/>
    </source>
</evidence>
<organism evidence="2 3">
    <name type="scientific">Bifidobacterium subtile</name>
    <dbReference type="NCBI Taxonomy" id="77635"/>
    <lineage>
        <taxon>Bacteria</taxon>
        <taxon>Bacillati</taxon>
        <taxon>Actinomycetota</taxon>
        <taxon>Actinomycetes</taxon>
        <taxon>Bifidobacteriales</taxon>
        <taxon>Bifidobacteriaceae</taxon>
        <taxon>Bifidobacterium</taxon>
    </lineage>
</organism>
<dbReference type="EMBL" id="JGZR01000007">
    <property type="protein sequence ID" value="KFJ02967.1"/>
    <property type="molecule type" value="Genomic_DNA"/>
</dbReference>
<feature type="domain" description="Phage-Barnase-EndoU-ColicinE5/D-RelE like nuclease 4" evidence="1">
    <location>
        <begin position="11"/>
        <end position="186"/>
    </location>
</feature>
<dbReference type="InterPro" id="IPR041420">
    <property type="entry name" value="PBECR4"/>
</dbReference>
<dbReference type="OrthoDB" id="2361603at2"/>
<evidence type="ECO:0000313" key="3">
    <source>
        <dbReference type="Proteomes" id="UP000029055"/>
    </source>
</evidence>
<accession>A0A087E5B6</accession>
<evidence type="ECO:0000313" key="2">
    <source>
        <dbReference type="EMBL" id="KFJ02967.1"/>
    </source>
</evidence>
<gene>
    <name evidence="2" type="ORF">BISU_0893</name>
</gene>
<dbReference type="Proteomes" id="UP000029055">
    <property type="component" value="Unassembled WGS sequence"/>
</dbReference>